<evidence type="ECO:0000313" key="1">
    <source>
        <dbReference type="EMBL" id="EJL70453.1"/>
    </source>
</evidence>
<accession>J2KB93</accession>
<dbReference type="PATRIC" id="fig|1144316.3.peg.2805"/>
<dbReference type="RefSeq" id="WP_007844694.1">
    <property type="nucleotide sequence ID" value="NZ_AKJY01000054.1"/>
</dbReference>
<gene>
    <name evidence="1" type="ORF">PMI13_02788</name>
</gene>
<sequence>MEPRLLKKIIFLLLIFFTIICRSQIVTVQGIAKDSLNNFIAISVNDTIRKFRDKAFKDKNWEGYDKLANNKNFVTMPDSLGNYIINAKVTDTLYFYKRKYITQKYKVEDIIKNKIVVDLKPMPCIPFKTCDQRIPSKLYVFVGKKINVESVDTSQYCGEMMDSEYKAEYRIEQEFSEHYPSSTIIFTAYDHNSMKEYDFRNYNNILVFVGEYCGDLIQLKYQFFPVYKTAHGKWAAVIKPRDEHYYKQDKFKPTNIIFDKSVSFDLPDHLSPQQITQLIEYKFPEKYYKIKGGKVFPIMGRSAEDLVKLWKELYYKENK</sequence>
<evidence type="ECO:0000313" key="2">
    <source>
        <dbReference type="Proteomes" id="UP000007509"/>
    </source>
</evidence>
<protein>
    <submittedName>
        <fullName evidence="1">Uncharacterized protein</fullName>
    </submittedName>
</protein>
<dbReference type="OrthoDB" id="6023725at2"/>
<keyword evidence="2" id="KW-1185">Reference proteome</keyword>
<comment type="caution">
    <text evidence="1">The sequence shown here is derived from an EMBL/GenBank/DDBJ whole genome shotgun (WGS) entry which is preliminary data.</text>
</comment>
<reference evidence="1 2" key="1">
    <citation type="journal article" date="2012" name="J. Bacteriol.">
        <title>Twenty-one genome sequences from Pseudomonas species and 19 genome sequences from diverse bacteria isolated from the rhizosphere and endosphere of Populus deltoides.</title>
        <authorList>
            <person name="Brown S.D."/>
            <person name="Utturkar S.M."/>
            <person name="Klingeman D.M."/>
            <person name="Johnson C.M."/>
            <person name="Martin S.L."/>
            <person name="Land M.L."/>
            <person name="Lu T.Y."/>
            <person name="Schadt C.W."/>
            <person name="Doktycz M.J."/>
            <person name="Pelletier D.A."/>
        </authorList>
    </citation>
    <scope>NUCLEOTIDE SEQUENCE [LARGE SCALE GENOMIC DNA]</scope>
    <source>
        <strain evidence="1 2">CF314</strain>
    </source>
</reference>
<proteinExistence type="predicted"/>
<dbReference type="Proteomes" id="UP000007509">
    <property type="component" value="Unassembled WGS sequence"/>
</dbReference>
<dbReference type="EMBL" id="AKJY01000054">
    <property type="protein sequence ID" value="EJL70453.1"/>
    <property type="molecule type" value="Genomic_DNA"/>
</dbReference>
<organism evidence="1 2">
    <name type="scientific">Chryseobacterium populi</name>
    <dbReference type="NCBI Taxonomy" id="1144316"/>
    <lineage>
        <taxon>Bacteria</taxon>
        <taxon>Pseudomonadati</taxon>
        <taxon>Bacteroidota</taxon>
        <taxon>Flavobacteriia</taxon>
        <taxon>Flavobacteriales</taxon>
        <taxon>Weeksellaceae</taxon>
        <taxon>Chryseobacterium group</taxon>
        <taxon>Chryseobacterium</taxon>
    </lineage>
</organism>
<name>J2KB93_9FLAO</name>
<dbReference type="AlphaFoldDB" id="J2KB93"/>